<evidence type="ECO:0000256" key="2">
    <source>
        <dbReference type="ARBA" id="ARBA00022723"/>
    </source>
</evidence>
<evidence type="ECO:0000259" key="11">
    <source>
        <dbReference type="PROSITE" id="PS50157"/>
    </source>
</evidence>
<dbReference type="Gene3D" id="3.30.160.60">
    <property type="entry name" value="Classic Zinc Finger"/>
    <property type="match status" value="2"/>
</dbReference>
<dbReference type="InterPro" id="IPR050331">
    <property type="entry name" value="Zinc_finger"/>
</dbReference>
<dbReference type="PANTHER" id="PTHR16515:SF49">
    <property type="entry name" value="GASTRULA ZINC FINGER PROTEIN XLCGF49.1-LIKE-RELATED"/>
    <property type="match status" value="1"/>
</dbReference>
<dbReference type="SMART" id="SM00355">
    <property type="entry name" value="ZnF_C2H2"/>
    <property type="match status" value="2"/>
</dbReference>
<keyword evidence="13" id="KW-1185">Reference proteome</keyword>
<dbReference type="GO" id="GO:0006357">
    <property type="term" value="P:regulation of transcription by RNA polymerase II"/>
    <property type="evidence" value="ECO:0007669"/>
    <property type="project" value="UniProtKB-ARBA"/>
</dbReference>
<protein>
    <recommendedName>
        <fullName evidence="11">C2H2-type domain-containing protein</fullName>
    </recommendedName>
</protein>
<keyword evidence="8" id="KW-0539">Nucleus</keyword>
<gene>
    <name evidence="12" type="ORF">B0T26DRAFT_259210</name>
</gene>
<comment type="subcellular location">
    <subcellularLocation>
        <location evidence="1">Nucleus</location>
    </subcellularLocation>
</comment>
<evidence type="ECO:0000256" key="4">
    <source>
        <dbReference type="ARBA" id="ARBA00022771"/>
    </source>
</evidence>
<dbReference type="InterPro" id="IPR013087">
    <property type="entry name" value="Znf_C2H2_type"/>
</dbReference>
<name>A0AA40AWK2_9PEZI</name>
<evidence type="ECO:0000313" key="12">
    <source>
        <dbReference type="EMBL" id="KAK0723347.1"/>
    </source>
</evidence>
<evidence type="ECO:0000256" key="8">
    <source>
        <dbReference type="ARBA" id="ARBA00023242"/>
    </source>
</evidence>
<dbReference type="GO" id="GO:0008270">
    <property type="term" value="F:zinc ion binding"/>
    <property type="evidence" value="ECO:0007669"/>
    <property type="project" value="UniProtKB-KW"/>
</dbReference>
<feature type="domain" description="C2H2-type" evidence="11">
    <location>
        <begin position="12"/>
        <end position="39"/>
    </location>
</feature>
<keyword evidence="7" id="KW-0804">Transcription</keyword>
<dbReference type="RefSeq" id="XP_060299271.1">
    <property type="nucleotide sequence ID" value="XM_060434030.1"/>
</dbReference>
<dbReference type="GO" id="GO:0005634">
    <property type="term" value="C:nucleus"/>
    <property type="evidence" value="ECO:0007669"/>
    <property type="project" value="UniProtKB-SubCell"/>
</dbReference>
<dbReference type="PROSITE" id="PS50157">
    <property type="entry name" value="ZINC_FINGER_C2H2_2"/>
    <property type="match status" value="2"/>
</dbReference>
<sequence>MRRNIQRYLATYQCTFCPKRFTRQHNMKSHLRVQTDERPFICTVCGTAFARNYDRKTHEDIHSGEKRFSCKENLEYGDQWGGGADATLNEPRPSDDTSDPKTARFVSSLFLMRSVEKP</sequence>
<feature type="domain" description="C2H2-type" evidence="11">
    <location>
        <begin position="40"/>
        <end position="67"/>
    </location>
</feature>
<dbReference type="GO" id="GO:0071248">
    <property type="term" value="P:cellular response to metal ion"/>
    <property type="evidence" value="ECO:0007669"/>
    <property type="project" value="UniProtKB-ARBA"/>
</dbReference>
<reference evidence="12" key="1">
    <citation type="submission" date="2023-06" db="EMBL/GenBank/DDBJ databases">
        <title>Genome-scale phylogeny and comparative genomics of the fungal order Sordariales.</title>
        <authorList>
            <consortium name="Lawrence Berkeley National Laboratory"/>
            <person name="Hensen N."/>
            <person name="Bonometti L."/>
            <person name="Westerberg I."/>
            <person name="Brannstrom I.O."/>
            <person name="Guillou S."/>
            <person name="Cros-Aarteil S."/>
            <person name="Calhoun S."/>
            <person name="Haridas S."/>
            <person name="Kuo A."/>
            <person name="Mondo S."/>
            <person name="Pangilinan J."/>
            <person name="Riley R."/>
            <person name="LaButti K."/>
            <person name="Andreopoulos B."/>
            <person name="Lipzen A."/>
            <person name="Chen C."/>
            <person name="Yanf M."/>
            <person name="Daum C."/>
            <person name="Ng V."/>
            <person name="Clum A."/>
            <person name="Steindorff A."/>
            <person name="Ohm R."/>
            <person name="Martin F."/>
            <person name="Silar P."/>
            <person name="Natvig D."/>
            <person name="Lalanne C."/>
            <person name="Gautier V."/>
            <person name="Ament-velasquez S.L."/>
            <person name="Kruys A."/>
            <person name="Hutchinson M.I."/>
            <person name="Powell A.J."/>
            <person name="Barry K."/>
            <person name="Miller A.N."/>
            <person name="Grigoriev I.V."/>
            <person name="Debuchy R."/>
            <person name="Gladieux P."/>
            <person name="Thoren M.H."/>
            <person name="Johannesson H."/>
        </authorList>
    </citation>
    <scope>NUCLEOTIDE SEQUENCE</scope>
    <source>
        <strain evidence="12">SMH2392-1A</strain>
    </source>
</reference>
<evidence type="ECO:0000256" key="5">
    <source>
        <dbReference type="ARBA" id="ARBA00022833"/>
    </source>
</evidence>
<dbReference type="AlphaFoldDB" id="A0AA40AWK2"/>
<accession>A0AA40AWK2</accession>
<dbReference type="PANTHER" id="PTHR16515">
    <property type="entry name" value="PR DOMAIN ZINC FINGER PROTEIN"/>
    <property type="match status" value="1"/>
</dbReference>
<dbReference type="EMBL" id="JAUIRO010000003">
    <property type="protein sequence ID" value="KAK0723347.1"/>
    <property type="molecule type" value="Genomic_DNA"/>
</dbReference>
<keyword evidence="2" id="KW-0479">Metal-binding</keyword>
<evidence type="ECO:0000256" key="1">
    <source>
        <dbReference type="ARBA" id="ARBA00004123"/>
    </source>
</evidence>
<keyword evidence="4 9" id="KW-0863">Zinc-finger</keyword>
<dbReference type="GeneID" id="85317300"/>
<keyword evidence="5" id="KW-0862">Zinc</keyword>
<feature type="region of interest" description="Disordered" evidence="10">
    <location>
        <begin position="81"/>
        <end position="101"/>
    </location>
</feature>
<evidence type="ECO:0000313" key="13">
    <source>
        <dbReference type="Proteomes" id="UP001172101"/>
    </source>
</evidence>
<comment type="caution">
    <text evidence="12">The sequence shown here is derived from an EMBL/GenBank/DDBJ whole genome shotgun (WGS) entry which is preliminary data.</text>
</comment>
<keyword evidence="6" id="KW-0805">Transcription regulation</keyword>
<feature type="compositionally biased region" description="Basic and acidic residues" evidence="10">
    <location>
        <begin position="92"/>
        <end position="101"/>
    </location>
</feature>
<evidence type="ECO:0000256" key="6">
    <source>
        <dbReference type="ARBA" id="ARBA00023015"/>
    </source>
</evidence>
<organism evidence="12 13">
    <name type="scientific">Lasiosphaeria miniovina</name>
    <dbReference type="NCBI Taxonomy" id="1954250"/>
    <lineage>
        <taxon>Eukaryota</taxon>
        <taxon>Fungi</taxon>
        <taxon>Dikarya</taxon>
        <taxon>Ascomycota</taxon>
        <taxon>Pezizomycotina</taxon>
        <taxon>Sordariomycetes</taxon>
        <taxon>Sordariomycetidae</taxon>
        <taxon>Sordariales</taxon>
        <taxon>Lasiosphaeriaceae</taxon>
        <taxon>Lasiosphaeria</taxon>
    </lineage>
</organism>
<evidence type="ECO:0000256" key="9">
    <source>
        <dbReference type="PROSITE-ProRule" id="PRU00042"/>
    </source>
</evidence>
<evidence type="ECO:0000256" key="10">
    <source>
        <dbReference type="SAM" id="MobiDB-lite"/>
    </source>
</evidence>
<dbReference type="InterPro" id="IPR036236">
    <property type="entry name" value="Znf_C2H2_sf"/>
</dbReference>
<evidence type="ECO:0000256" key="7">
    <source>
        <dbReference type="ARBA" id="ARBA00023163"/>
    </source>
</evidence>
<dbReference type="PROSITE" id="PS00028">
    <property type="entry name" value="ZINC_FINGER_C2H2_1"/>
    <property type="match status" value="1"/>
</dbReference>
<dbReference type="SUPFAM" id="SSF57667">
    <property type="entry name" value="beta-beta-alpha zinc fingers"/>
    <property type="match status" value="1"/>
</dbReference>
<dbReference type="Pfam" id="PF00096">
    <property type="entry name" value="zf-C2H2"/>
    <property type="match status" value="2"/>
</dbReference>
<keyword evidence="3" id="KW-0677">Repeat</keyword>
<dbReference type="Proteomes" id="UP001172101">
    <property type="component" value="Unassembled WGS sequence"/>
</dbReference>
<proteinExistence type="predicted"/>
<dbReference type="FunFam" id="3.30.160.60:FF:000181">
    <property type="entry name" value="C2H2 type zinc finger protein"/>
    <property type="match status" value="1"/>
</dbReference>
<evidence type="ECO:0000256" key="3">
    <source>
        <dbReference type="ARBA" id="ARBA00022737"/>
    </source>
</evidence>